<dbReference type="eggNOG" id="ENOG502SIDK">
    <property type="taxonomic scope" value="Eukaryota"/>
</dbReference>
<feature type="transmembrane region" description="Helical" evidence="1">
    <location>
        <begin position="25"/>
        <end position="43"/>
    </location>
</feature>
<name>Q0CF11_ASPTN</name>
<dbReference type="PANTHER" id="PTHR37013:SF7">
    <property type="entry name" value="INTEGRAL MEMBRANE PROTEIN"/>
    <property type="match status" value="1"/>
</dbReference>
<dbReference type="HOGENOM" id="CLU_045148_4_1_1"/>
<accession>Q0CF11</accession>
<feature type="transmembrane region" description="Helical" evidence="1">
    <location>
        <begin position="119"/>
        <end position="143"/>
    </location>
</feature>
<feature type="domain" description="DUF7703" evidence="2">
    <location>
        <begin position="27"/>
        <end position="258"/>
    </location>
</feature>
<dbReference type="OMA" id="EKATIAC"/>
<dbReference type="GeneID" id="4322579"/>
<organism evidence="3 4">
    <name type="scientific">Aspergillus terreus (strain NIH 2624 / FGSC A1156)</name>
    <dbReference type="NCBI Taxonomy" id="341663"/>
    <lineage>
        <taxon>Eukaryota</taxon>
        <taxon>Fungi</taxon>
        <taxon>Dikarya</taxon>
        <taxon>Ascomycota</taxon>
        <taxon>Pezizomycotina</taxon>
        <taxon>Eurotiomycetes</taxon>
        <taxon>Eurotiomycetidae</taxon>
        <taxon>Eurotiales</taxon>
        <taxon>Aspergillaceae</taxon>
        <taxon>Aspergillus</taxon>
        <taxon>Aspergillus subgen. Circumdati</taxon>
    </lineage>
</organism>
<feature type="transmembrane region" description="Helical" evidence="1">
    <location>
        <begin position="83"/>
        <end position="107"/>
    </location>
</feature>
<dbReference type="VEuPathDB" id="FungiDB:ATEG_07723"/>
<gene>
    <name evidence="3" type="ORF">ATEG_07723</name>
</gene>
<reference evidence="4" key="1">
    <citation type="submission" date="2005-09" db="EMBL/GenBank/DDBJ databases">
        <title>Annotation of the Aspergillus terreus NIH2624 genome.</title>
        <authorList>
            <person name="Birren B.W."/>
            <person name="Lander E.S."/>
            <person name="Galagan J.E."/>
            <person name="Nusbaum C."/>
            <person name="Devon K."/>
            <person name="Henn M."/>
            <person name="Ma L.-J."/>
            <person name="Jaffe D.B."/>
            <person name="Butler J."/>
            <person name="Alvarez P."/>
            <person name="Gnerre S."/>
            <person name="Grabherr M."/>
            <person name="Kleber M."/>
            <person name="Mauceli E.W."/>
            <person name="Brockman W."/>
            <person name="Rounsley S."/>
            <person name="Young S.K."/>
            <person name="LaButti K."/>
            <person name="Pushparaj V."/>
            <person name="DeCaprio D."/>
            <person name="Crawford M."/>
            <person name="Koehrsen M."/>
            <person name="Engels R."/>
            <person name="Montgomery P."/>
            <person name="Pearson M."/>
            <person name="Howarth C."/>
            <person name="Larson L."/>
            <person name="Luoma S."/>
            <person name="White J."/>
            <person name="Alvarado L."/>
            <person name="Kodira C.D."/>
            <person name="Zeng Q."/>
            <person name="Oleary S."/>
            <person name="Yandava C."/>
            <person name="Denning D.W."/>
            <person name="Nierman W.C."/>
            <person name="Milne T."/>
            <person name="Madden K."/>
        </authorList>
    </citation>
    <scope>NUCLEOTIDE SEQUENCE [LARGE SCALE GENOMIC DNA]</scope>
    <source>
        <strain evidence="4">NIH 2624 / FGSC A1156</strain>
    </source>
</reference>
<dbReference type="InterPro" id="IPR056120">
    <property type="entry name" value="DUF7703"/>
</dbReference>
<evidence type="ECO:0000313" key="4">
    <source>
        <dbReference type="Proteomes" id="UP000007963"/>
    </source>
</evidence>
<feature type="transmembrane region" description="Helical" evidence="1">
    <location>
        <begin position="202"/>
        <end position="222"/>
    </location>
</feature>
<evidence type="ECO:0000259" key="2">
    <source>
        <dbReference type="Pfam" id="PF24802"/>
    </source>
</evidence>
<dbReference type="AlphaFoldDB" id="Q0CF11"/>
<keyword evidence="1" id="KW-0812">Transmembrane</keyword>
<dbReference type="Proteomes" id="UP000007963">
    <property type="component" value="Unassembled WGS sequence"/>
</dbReference>
<evidence type="ECO:0000256" key="1">
    <source>
        <dbReference type="SAM" id="Phobius"/>
    </source>
</evidence>
<proteinExistence type="predicted"/>
<dbReference type="RefSeq" id="XP_001216344.1">
    <property type="nucleotide sequence ID" value="XM_001216344.1"/>
</dbReference>
<evidence type="ECO:0000313" key="3">
    <source>
        <dbReference type="EMBL" id="EAU31985.1"/>
    </source>
</evidence>
<dbReference type="EMBL" id="CH476604">
    <property type="protein sequence ID" value="EAU31985.1"/>
    <property type="molecule type" value="Genomic_DNA"/>
</dbReference>
<dbReference type="PANTHER" id="PTHR37013">
    <property type="entry name" value="INTEGRAL MEMBRANE PROTEIN (AFU_ORTHOLOGUE AFUA_1G05950)-RELATED"/>
    <property type="match status" value="1"/>
</dbReference>
<protein>
    <recommendedName>
        <fullName evidence="2">DUF7703 domain-containing protein</fullName>
    </recommendedName>
</protein>
<keyword evidence="1" id="KW-0472">Membrane</keyword>
<feature type="transmembrane region" description="Helical" evidence="1">
    <location>
        <begin position="55"/>
        <end position="77"/>
    </location>
</feature>
<sequence length="296" mass="33431">MSSNHAHRDHHFYDLPMGGTFAEKATIACFTAIAWYNVMELFVMCFTTFRRYSGLYFWSLLVATTCILPFSVAYFLIAFEIFVHYFTVTLVIIGWIGMVWGQSLVLWSRLHLMVRSRTILRGTLAMIITTAIIFGLPASALEYAVNAIHADNVTLAFNIMERIQLVGISLQEVILSVIYAWQACRLLKLGPKDHFRGVLVQLLLVNLLMISLDAAVIAVQFANLYTIHVTLKAMAYSLKLKLEYAILGKLVDMSRMFCDNSFSDPDAPLCVRETTLGSGAYRSIHGIFYRKGVRSI</sequence>
<dbReference type="Pfam" id="PF24802">
    <property type="entry name" value="DUF7703"/>
    <property type="match status" value="1"/>
</dbReference>
<keyword evidence="1" id="KW-1133">Transmembrane helix</keyword>
<dbReference type="OrthoDB" id="405906at2759"/>